<dbReference type="Gene3D" id="2.40.30.170">
    <property type="match status" value="1"/>
</dbReference>
<dbReference type="PANTHER" id="PTHR30097">
    <property type="entry name" value="CATION EFFLUX SYSTEM PROTEIN CUSB"/>
    <property type="match status" value="1"/>
</dbReference>
<evidence type="ECO:0000313" key="4">
    <source>
        <dbReference type="EMBL" id="TWT48221.1"/>
    </source>
</evidence>
<dbReference type="Gene3D" id="2.40.50.100">
    <property type="match status" value="2"/>
</dbReference>
<feature type="domain" description="CusB-like beta-barrel" evidence="3">
    <location>
        <begin position="325"/>
        <end position="372"/>
    </location>
</feature>
<dbReference type="RefSeq" id="WP_146511421.1">
    <property type="nucleotide sequence ID" value="NZ_SIHI01000020.1"/>
</dbReference>
<protein>
    <submittedName>
        <fullName evidence="4">Putative efflux pump membrane fusion protein</fullName>
    </submittedName>
</protein>
<dbReference type="GO" id="GO:0015679">
    <property type="term" value="P:plasma membrane copper ion transport"/>
    <property type="evidence" value="ECO:0007669"/>
    <property type="project" value="TreeGrafter"/>
</dbReference>
<dbReference type="Proteomes" id="UP000317243">
    <property type="component" value="Unassembled WGS sequence"/>
</dbReference>
<proteinExistence type="predicted"/>
<feature type="coiled-coil region" evidence="2">
    <location>
        <begin position="214"/>
        <end position="257"/>
    </location>
</feature>
<keyword evidence="1" id="KW-0813">Transport</keyword>
<dbReference type="InterPro" id="IPR051909">
    <property type="entry name" value="MFP_Cation_Efflux"/>
</dbReference>
<evidence type="ECO:0000256" key="2">
    <source>
        <dbReference type="SAM" id="Coils"/>
    </source>
</evidence>
<organism evidence="4 5">
    <name type="scientific">Thalassoglobus neptunius</name>
    <dbReference type="NCBI Taxonomy" id="1938619"/>
    <lineage>
        <taxon>Bacteria</taxon>
        <taxon>Pseudomonadati</taxon>
        <taxon>Planctomycetota</taxon>
        <taxon>Planctomycetia</taxon>
        <taxon>Planctomycetales</taxon>
        <taxon>Planctomycetaceae</taxon>
        <taxon>Thalassoglobus</taxon>
    </lineage>
</organism>
<dbReference type="PANTHER" id="PTHR30097:SF4">
    <property type="entry name" value="SLR6042 PROTEIN"/>
    <property type="match status" value="1"/>
</dbReference>
<dbReference type="AlphaFoldDB" id="A0A5C5WDQ2"/>
<accession>A0A5C5WDQ2</accession>
<dbReference type="Pfam" id="PF25954">
    <property type="entry name" value="Beta-barrel_RND_2"/>
    <property type="match status" value="1"/>
</dbReference>
<evidence type="ECO:0000259" key="3">
    <source>
        <dbReference type="Pfam" id="PF25954"/>
    </source>
</evidence>
<dbReference type="InterPro" id="IPR058792">
    <property type="entry name" value="Beta-barrel_RND_2"/>
</dbReference>
<dbReference type="GO" id="GO:0060003">
    <property type="term" value="P:copper ion export"/>
    <property type="evidence" value="ECO:0007669"/>
    <property type="project" value="TreeGrafter"/>
</dbReference>
<keyword evidence="2" id="KW-0175">Coiled coil</keyword>
<name>A0A5C5WDQ2_9PLAN</name>
<keyword evidence="5" id="KW-1185">Reference proteome</keyword>
<dbReference type="Gene3D" id="1.10.287.470">
    <property type="entry name" value="Helix hairpin bin"/>
    <property type="match status" value="1"/>
</dbReference>
<gene>
    <name evidence="4" type="ORF">KOR42_40120</name>
</gene>
<dbReference type="GO" id="GO:0030313">
    <property type="term" value="C:cell envelope"/>
    <property type="evidence" value="ECO:0007669"/>
    <property type="project" value="TreeGrafter"/>
</dbReference>
<reference evidence="4 5" key="1">
    <citation type="submission" date="2019-02" db="EMBL/GenBank/DDBJ databases">
        <title>Deep-cultivation of Planctomycetes and their phenomic and genomic characterization uncovers novel biology.</title>
        <authorList>
            <person name="Wiegand S."/>
            <person name="Jogler M."/>
            <person name="Boedeker C."/>
            <person name="Pinto D."/>
            <person name="Vollmers J."/>
            <person name="Rivas-Marin E."/>
            <person name="Kohn T."/>
            <person name="Peeters S.H."/>
            <person name="Heuer A."/>
            <person name="Rast P."/>
            <person name="Oberbeckmann S."/>
            <person name="Bunk B."/>
            <person name="Jeske O."/>
            <person name="Meyerdierks A."/>
            <person name="Storesund J.E."/>
            <person name="Kallscheuer N."/>
            <person name="Luecker S."/>
            <person name="Lage O.M."/>
            <person name="Pohl T."/>
            <person name="Merkel B.J."/>
            <person name="Hornburger P."/>
            <person name="Mueller R.-W."/>
            <person name="Bruemmer F."/>
            <person name="Labrenz M."/>
            <person name="Spormann A.M."/>
            <person name="Op Den Camp H."/>
            <person name="Overmann J."/>
            <person name="Amann R."/>
            <person name="Jetten M.S.M."/>
            <person name="Mascher T."/>
            <person name="Medema M.H."/>
            <person name="Devos D.P."/>
            <person name="Kaster A.-K."/>
            <person name="Ovreas L."/>
            <person name="Rohde M."/>
            <person name="Galperin M.Y."/>
            <person name="Jogler C."/>
        </authorList>
    </citation>
    <scope>NUCLEOTIDE SEQUENCE [LARGE SCALE GENOMIC DNA]</scope>
    <source>
        <strain evidence="4 5">KOR42</strain>
    </source>
</reference>
<dbReference type="EMBL" id="SIHI01000020">
    <property type="protein sequence ID" value="TWT48221.1"/>
    <property type="molecule type" value="Genomic_DNA"/>
</dbReference>
<comment type="caution">
    <text evidence="4">The sequence shown here is derived from an EMBL/GenBank/DDBJ whole genome shotgun (WGS) entry which is preliminary data.</text>
</comment>
<evidence type="ECO:0000313" key="5">
    <source>
        <dbReference type="Proteomes" id="UP000317243"/>
    </source>
</evidence>
<evidence type="ECO:0000256" key="1">
    <source>
        <dbReference type="ARBA" id="ARBA00022448"/>
    </source>
</evidence>
<dbReference type="OrthoDB" id="259511at2"/>
<sequence length="377" mass="41709">MTHHIAPTASMQKLWILVVSFQFVIPANGIFAADPPANPIVARNCFVRVYEEADIPALERGAITEVFCEIGDHVDAGTVLAKLDDSEAAIAVSLSELELAISKQRHTQSLAEEIANAKILETEQVIAQSQTKQRIAQENANSTVAVEKAIKSRDTAQVELNRALAARDRFSGSVSDSELDRLKYLRDQSELEIIAAREAQTIAALQIQVEEASVGTASATLKRLEHELRLAKSEHRIEELEIDKLVQQVKLAQIRQQRRMLTAPFSGVLTEQYHRLGEWLEPGEPVFHVMRLDRLLVEGYVDANLIHHSMRGIPAAVTFNENGSSHTVRGTLNYVSPKVDPVNQQVQIQVIVDNTDGRMRPGQSVEITLAPEASAEK</sequence>
<dbReference type="SUPFAM" id="SSF111369">
    <property type="entry name" value="HlyD-like secretion proteins"/>
    <property type="match status" value="1"/>
</dbReference>